<accession>A0A0C3QYI4</accession>
<protein>
    <recommendedName>
        <fullName evidence="7">Fork-head domain-containing protein</fullName>
    </recommendedName>
</protein>
<dbReference type="PRINTS" id="PR00053">
    <property type="entry name" value="FORKHEAD"/>
</dbReference>
<dbReference type="Pfam" id="PF00250">
    <property type="entry name" value="Forkhead"/>
    <property type="match status" value="1"/>
</dbReference>
<dbReference type="STRING" id="1051891.A0A0C3QYI4"/>
<keyword evidence="3" id="KW-0804">Transcription</keyword>
<keyword evidence="2 5" id="KW-0238">DNA-binding</keyword>
<dbReference type="AlphaFoldDB" id="A0A0C3QYI4"/>
<dbReference type="InterPro" id="IPR001766">
    <property type="entry name" value="Fork_head_dom"/>
</dbReference>
<dbReference type="Gene3D" id="1.10.10.10">
    <property type="entry name" value="Winged helix-like DNA-binding domain superfamily/Winged helix DNA-binding domain"/>
    <property type="match status" value="1"/>
</dbReference>
<feature type="compositionally biased region" description="Low complexity" evidence="6">
    <location>
        <begin position="292"/>
        <end position="304"/>
    </location>
</feature>
<evidence type="ECO:0000313" key="8">
    <source>
        <dbReference type="EMBL" id="KIO34319.1"/>
    </source>
</evidence>
<evidence type="ECO:0000259" key="7">
    <source>
        <dbReference type="PROSITE" id="PS50039"/>
    </source>
</evidence>
<dbReference type="PANTHER" id="PTHR46078">
    <property type="entry name" value="FORKHEAD BOX PROTEIN J2 FAMILY MEMBER"/>
    <property type="match status" value="1"/>
</dbReference>
<dbReference type="InterPro" id="IPR036390">
    <property type="entry name" value="WH_DNA-bd_sf"/>
</dbReference>
<evidence type="ECO:0000256" key="4">
    <source>
        <dbReference type="ARBA" id="ARBA00023242"/>
    </source>
</evidence>
<keyword evidence="9" id="KW-1185">Reference proteome</keyword>
<dbReference type="SUPFAM" id="SSF46785">
    <property type="entry name" value="Winged helix' DNA-binding domain"/>
    <property type="match status" value="1"/>
</dbReference>
<feature type="region of interest" description="Disordered" evidence="6">
    <location>
        <begin position="147"/>
        <end position="184"/>
    </location>
</feature>
<evidence type="ECO:0000313" key="9">
    <source>
        <dbReference type="Proteomes" id="UP000054248"/>
    </source>
</evidence>
<dbReference type="OrthoDB" id="5954824at2759"/>
<feature type="region of interest" description="Disordered" evidence="6">
    <location>
        <begin position="1"/>
        <end position="31"/>
    </location>
</feature>
<evidence type="ECO:0000256" key="5">
    <source>
        <dbReference type="PROSITE-ProRule" id="PRU00089"/>
    </source>
</evidence>
<dbReference type="HOGENOM" id="CLU_043549_0_0_1"/>
<comment type="subcellular location">
    <subcellularLocation>
        <location evidence="5">Nucleus</location>
    </subcellularLocation>
</comment>
<evidence type="ECO:0000256" key="3">
    <source>
        <dbReference type="ARBA" id="ARBA00023163"/>
    </source>
</evidence>
<dbReference type="PANTHER" id="PTHR46078:SF2">
    <property type="entry name" value="FORK-HEAD DOMAIN-CONTAINING PROTEIN"/>
    <property type="match status" value="1"/>
</dbReference>
<dbReference type="GO" id="GO:0000981">
    <property type="term" value="F:DNA-binding transcription factor activity, RNA polymerase II-specific"/>
    <property type="evidence" value="ECO:0007669"/>
    <property type="project" value="TreeGrafter"/>
</dbReference>
<dbReference type="CDD" id="cd00059">
    <property type="entry name" value="FH_FOX"/>
    <property type="match status" value="1"/>
</dbReference>
<feature type="DNA-binding region" description="Fork-head" evidence="5">
    <location>
        <begin position="52"/>
        <end position="145"/>
    </location>
</feature>
<dbReference type="EMBL" id="KN822943">
    <property type="protein sequence ID" value="KIO34319.1"/>
    <property type="molecule type" value="Genomic_DNA"/>
</dbReference>
<evidence type="ECO:0000256" key="2">
    <source>
        <dbReference type="ARBA" id="ARBA00023125"/>
    </source>
</evidence>
<keyword evidence="1" id="KW-0805">Transcription regulation</keyword>
<reference evidence="8 9" key="1">
    <citation type="submission" date="2014-04" db="EMBL/GenBank/DDBJ databases">
        <authorList>
            <consortium name="DOE Joint Genome Institute"/>
            <person name="Kuo A."/>
            <person name="Girlanda M."/>
            <person name="Perotto S."/>
            <person name="Kohler A."/>
            <person name="Nagy L.G."/>
            <person name="Floudas D."/>
            <person name="Copeland A."/>
            <person name="Barry K.W."/>
            <person name="Cichocki N."/>
            <person name="Veneault-Fourrey C."/>
            <person name="LaButti K."/>
            <person name="Lindquist E.A."/>
            <person name="Lipzen A."/>
            <person name="Lundell T."/>
            <person name="Morin E."/>
            <person name="Murat C."/>
            <person name="Sun H."/>
            <person name="Tunlid A."/>
            <person name="Henrissat B."/>
            <person name="Grigoriev I.V."/>
            <person name="Hibbett D.S."/>
            <person name="Martin F."/>
            <person name="Nordberg H.P."/>
            <person name="Cantor M.N."/>
            <person name="Hua S.X."/>
        </authorList>
    </citation>
    <scope>NUCLEOTIDE SEQUENCE [LARGE SCALE GENOMIC DNA]</scope>
    <source>
        <strain evidence="8 9">MUT 4182</strain>
    </source>
</reference>
<gene>
    <name evidence="8" type="ORF">M407DRAFT_127438</name>
</gene>
<evidence type="ECO:0000256" key="1">
    <source>
        <dbReference type="ARBA" id="ARBA00023015"/>
    </source>
</evidence>
<organism evidence="8 9">
    <name type="scientific">Tulasnella calospora MUT 4182</name>
    <dbReference type="NCBI Taxonomy" id="1051891"/>
    <lineage>
        <taxon>Eukaryota</taxon>
        <taxon>Fungi</taxon>
        <taxon>Dikarya</taxon>
        <taxon>Basidiomycota</taxon>
        <taxon>Agaricomycotina</taxon>
        <taxon>Agaricomycetes</taxon>
        <taxon>Cantharellales</taxon>
        <taxon>Tulasnellaceae</taxon>
        <taxon>Tulasnella</taxon>
    </lineage>
</organism>
<dbReference type="PROSITE" id="PS50039">
    <property type="entry name" value="FORK_HEAD_3"/>
    <property type="match status" value="1"/>
</dbReference>
<name>A0A0C3QYI4_9AGAM</name>
<feature type="compositionally biased region" description="Polar residues" evidence="6">
    <location>
        <begin position="1"/>
        <end position="16"/>
    </location>
</feature>
<dbReference type="Proteomes" id="UP000054248">
    <property type="component" value="Unassembled WGS sequence"/>
</dbReference>
<evidence type="ECO:0000256" key="6">
    <source>
        <dbReference type="SAM" id="MobiDB-lite"/>
    </source>
</evidence>
<dbReference type="SMART" id="SM00339">
    <property type="entry name" value="FH"/>
    <property type="match status" value="1"/>
</dbReference>
<dbReference type="GO" id="GO:0000978">
    <property type="term" value="F:RNA polymerase II cis-regulatory region sequence-specific DNA binding"/>
    <property type="evidence" value="ECO:0007669"/>
    <property type="project" value="TreeGrafter"/>
</dbReference>
<sequence length="325" mass="36377">MQQEIADQELQQVSDHNMQDDGDVNYYQEGGDYENTEELSLEMLKDSPPGQKPMYPFSTLIRCAIKGSPTGKLLLEDIYYCLEKRFEYFRNVPPGWKNTIRHTLSLHPSFEKVPRPLTDRGKGCYWTINEVVDPRIGVQRVRKKKNGIVTPGRKPGRGRPSVPVPGPSGAGPVPPDQQAWFDPATGLPRPPAVPIPFYTGFDPQGNPYPIQVPPQYQLFLAEDAYEPEFGSDGTPDWHAIWKNELRRLRHATIEQMRAGAPGDWYKHMVETVRTAFMLPVPDGTAPPPPSEVPNEPVDGVGMVDQGVVDPSMEGQAAVQVDQNHE</sequence>
<feature type="domain" description="Fork-head" evidence="7">
    <location>
        <begin position="52"/>
        <end position="145"/>
    </location>
</feature>
<reference evidence="9" key="2">
    <citation type="submission" date="2015-01" db="EMBL/GenBank/DDBJ databases">
        <title>Evolutionary Origins and Diversification of the Mycorrhizal Mutualists.</title>
        <authorList>
            <consortium name="DOE Joint Genome Institute"/>
            <consortium name="Mycorrhizal Genomics Consortium"/>
            <person name="Kohler A."/>
            <person name="Kuo A."/>
            <person name="Nagy L.G."/>
            <person name="Floudas D."/>
            <person name="Copeland A."/>
            <person name="Barry K.W."/>
            <person name="Cichocki N."/>
            <person name="Veneault-Fourrey C."/>
            <person name="LaButti K."/>
            <person name="Lindquist E.A."/>
            <person name="Lipzen A."/>
            <person name="Lundell T."/>
            <person name="Morin E."/>
            <person name="Murat C."/>
            <person name="Riley R."/>
            <person name="Ohm R."/>
            <person name="Sun H."/>
            <person name="Tunlid A."/>
            <person name="Henrissat B."/>
            <person name="Grigoriev I.V."/>
            <person name="Hibbett D.S."/>
            <person name="Martin F."/>
        </authorList>
    </citation>
    <scope>NUCLEOTIDE SEQUENCE [LARGE SCALE GENOMIC DNA]</scope>
    <source>
        <strain evidence="9">MUT 4182</strain>
    </source>
</reference>
<dbReference type="InterPro" id="IPR045912">
    <property type="entry name" value="FOXJ2/3-like"/>
</dbReference>
<keyword evidence="4 5" id="KW-0539">Nucleus</keyword>
<feature type="region of interest" description="Disordered" evidence="6">
    <location>
        <begin position="282"/>
        <end position="304"/>
    </location>
</feature>
<dbReference type="InterPro" id="IPR036388">
    <property type="entry name" value="WH-like_DNA-bd_sf"/>
</dbReference>
<proteinExistence type="predicted"/>
<dbReference type="GO" id="GO:0005634">
    <property type="term" value="C:nucleus"/>
    <property type="evidence" value="ECO:0007669"/>
    <property type="project" value="UniProtKB-SubCell"/>
</dbReference>